<sequence length="380" mass="39612">MGTSSSRPLSPLTTTFPMPLYLCVDCGGTKTAAVISDASGNIVGRGSAGPSNITYLSVDGFIAAVKRAVGEALKQATAPKSSSVSLPLTDAAATPLAAAWFGISGADSPAAIMKVEKPLSTLLGIPVGPKLMIANDTHLLASPVRMHSDISYAVAVIAGTGSIAVSFRQDEDSKIIELGRVGGWGWILGDEGGGYDVGRETLRQLLMEQDRASVEGKPVVKGKLVENVLERFGVGEVMEILGGVYQGDPDSNVSVASSDVKALHNMSREKRISSLSPLVFEAGFEHGDPLALRILKTSARNLAEKIALLLGDGQLKDSKNVVNASESVVSFGGSLVGVEKYRQILLDDLAQKGHVFKHVVFVDDAAAAGAVGLAKTYNIV</sequence>
<evidence type="ECO:0000313" key="7">
    <source>
        <dbReference type="Proteomes" id="UP000807306"/>
    </source>
</evidence>
<accession>A0A9P6ECV4</accession>
<dbReference type="AlphaFoldDB" id="A0A9P6ECV4"/>
<comment type="caution">
    <text evidence="6">The sequence shown here is derived from an EMBL/GenBank/DDBJ whole genome shotgun (WGS) entry which is preliminary data.</text>
</comment>
<evidence type="ECO:0000259" key="5">
    <source>
        <dbReference type="Pfam" id="PF01869"/>
    </source>
</evidence>
<gene>
    <name evidence="6" type="ORF">CPB83DRAFT_794536</name>
</gene>
<protein>
    <recommendedName>
        <fullName evidence="3">N-acetyl-D-glucosamine kinase</fullName>
        <ecNumber evidence="2">2.7.1.59</ecNumber>
    </recommendedName>
    <alternativeName>
        <fullName evidence="4">GlcNAc kinase</fullName>
    </alternativeName>
</protein>
<keyword evidence="7" id="KW-1185">Reference proteome</keyword>
<dbReference type="InterPro" id="IPR043129">
    <property type="entry name" value="ATPase_NBD"/>
</dbReference>
<dbReference type="CDD" id="cd24007">
    <property type="entry name" value="ASKHA_NBD_eukNAGK-like"/>
    <property type="match status" value="1"/>
</dbReference>
<dbReference type="InterPro" id="IPR002731">
    <property type="entry name" value="ATPase_BadF"/>
</dbReference>
<evidence type="ECO:0000256" key="1">
    <source>
        <dbReference type="ARBA" id="ARBA00006198"/>
    </source>
</evidence>
<evidence type="ECO:0000256" key="4">
    <source>
        <dbReference type="ARBA" id="ARBA00031123"/>
    </source>
</evidence>
<dbReference type="InterPro" id="IPR052519">
    <property type="entry name" value="Euk-type_GlcNAc_Kinase"/>
</dbReference>
<dbReference type="EMBL" id="MU157869">
    <property type="protein sequence ID" value="KAF9526660.1"/>
    <property type="molecule type" value="Genomic_DNA"/>
</dbReference>
<name>A0A9P6ECV4_9AGAR</name>
<reference evidence="6" key="1">
    <citation type="submission" date="2020-11" db="EMBL/GenBank/DDBJ databases">
        <authorList>
            <consortium name="DOE Joint Genome Institute"/>
            <person name="Ahrendt S."/>
            <person name="Riley R."/>
            <person name="Andreopoulos W."/>
            <person name="Labutti K."/>
            <person name="Pangilinan J."/>
            <person name="Ruiz-Duenas F.J."/>
            <person name="Barrasa J.M."/>
            <person name="Sanchez-Garcia M."/>
            <person name="Camarero S."/>
            <person name="Miyauchi S."/>
            <person name="Serrano A."/>
            <person name="Linde D."/>
            <person name="Babiker R."/>
            <person name="Drula E."/>
            <person name="Ayuso-Fernandez I."/>
            <person name="Pacheco R."/>
            <person name="Padilla G."/>
            <person name="Ferreira P."/>
            <person name="Barriuso J."/>
            <person name="Kellner H."/>
            <person name="Castanera R."/>
            <person name="Alfaro M."/>
            <person name="Ramirez L."/>
            <person name="Pisabarro A.G."/>
            <person name="Kuo A."/>
            <person name="Tritt A."/>
            <person name="Lipzen A."/>
            <person name="He G."/>
            <person name="Yan M."/>
            <person name="Ng V."/>
            <person name="Cullen D."/>
            <person name="Martin F."/>
            <person name="Rosso M.-N."/>
            <person name="Henrissat B."/>
            <person name="Hibbett D."/>
            <person name="Martinez A.T."/>
            <person name="Grigoriev I.V."/>
        </authorList>
    </citation>
    <scope>NUCLEOTIDE SEQUENCE</scope>
    <source>
        <strain evidence="6">CBS 506.95</strain>
    </source>
</reference>
<dbReference type="EC" id="2.7.1.59" evidence="2"/>
<dbReference type="SUPFAM" id="SSF53067">
    <property type="entry name" value="Actin-like ATPase domain"/>
    <property type="match status" value="2"/>
</dbReference>
<proteinExistence type="inferred from homology"/>
<feature type="domain" description="ATPase BadF/BadG/BcrA/BcrD type" evidence="5">
    <location>
        <begin position="24"/>
        <end position="355"/>
    </location>
</feature>
<dbReference type="PANTHER" id="PTHR43190">
    <property type="entry name" value="N-ACETYL-D-GLUCOSAMINE KINASE"/>
    <property type="match status" value="1"/>
</dbReference>
<organism evidence="6 7">
    <name type="scientific">Crepidotus variabilis</name>
    <dbReference type="NCBI Taxonomy" id="179855"/>
    <lineage>
        <taxon>Eukaryota</taxon>
        <taxon>Fungi</taxon>
        <taxon>Dikarya</taxon>
        <taxon>Basidiomycota</taxon>
        <taxon>Agaricomycotina</taxon>
        <taxon>Agaricomycetes</taxon>
        <taxon>Agaricomycetidae</taxon>
        <taxon>Agaricales</taxon>
        <taxon>Agaricineae</taxon>
        <taxon>Crepidotaceae</taxon>
        <taxon>Crepidotus</taxon>
    </lineage>
</organism>
<dbReference type="Pfam" id="PF01869">
    <property type="entry name" value="BcrAD_BadFG"/>
    <property type="match status" value="1"/>
</dbReference>
<evidence type="ECO:0000313" key="6">
    <source>
        <dbReference type="EMBL" id="KAF9526660.1"/>
    </source>
</evidence>
<dbReference type="GO" id="GO:0045127">
    <property type="term" value="F:N-acetylglucosamine kinase activity"/>
    <property type="evidence" value="ECO:0007669"/>
    <property type="project" value="UniProtKB-EC"/>
</dbReference>
<dbReference type="PANTHER" id="PTHR43190:SF3">
    <property type="entry name" value="N-ACETYL-D-GLUCOSAMINE KINASE"/>
    <property type="match status" value="1"/>
</dbReference>
<dbReference type="OrthoDB" id="311172at2759"/>
<dbReference type="Gene3D" id="3.30.420.40">
    <property type="match status" value="2"/>
</dbReference>
<evidence type="ECO:0000256" key="2">
    <source>
        <dbReference type="ARBA" id="ARBA00012122"/>
    </source>
</evidence>
<evidence type="ECO:0000256" key="3">
    <source>
        <dbReference type="ARBA" id="ARBA00014974"/>
    </source>
</evidence>
<comment type="similarity">
    <text evidence="1">Belongs to the eukaryotic-type N-acetylglucosamine kinase family.</text>
</comment>
<dbReference type="Proteomes" id="UP000807306">
    <property type="component" value="Unassembled WGS sequence"/>
</dbReference>